<dbReference type="PANTHER" id="PTHR10696:SF21">
    <property type="entry name" value="TAUD_TFDA-LIKE DOMAIN-CONTAINING PROTEIN"/>
    <property type="match status" value="1"/>
</dbReference>
<gene>
    <name evidence="3" type="ORF">OFUS_LOCUS11483</name>
</gene>
<evidence type="ECO:0000313" key="3">
    <source>
        <dbReference type="EMBL" id="CAH1785426.1"/>
    </source>
</evidence>
<dbReference type="InterPro" id="IPR003819">
    <property type="entry name" value="TauD/TfdA-like"/>
</dbReference>
<comment type="caution">
    <text evidence="3">The sequence shown here is derived from an EMBL/GenBank/DDBJ whole genome shotgun (WGS) entry which is preliminary data.</text>
</comment>
<feature type="domain" description="TauD/TfdA-like" evidence="2">
    <location>
        <begin position="85"/>
        <end position="364"/>
    </location>
</feature>
<dbReference type="Gene3D" id="3.60.130.10">
    <property type="entry name" value="Clavaminate synthase-like"/>
    <property type="match status" value="1"/>
</dbReference>
<reference evidence="3" key="1">
    <citation type="submission" date="2022-03" db="EMBL/GenBank/DDBJ databases">
        <authorList>
            <person name="Martin C."/>
        </authorList>
    </citation>
    <scope>NUCLEOTIDE SEQUENCE</scope>
</reference>
<protein>
    <recommendedName>
        <fullName evidence="2">TauD/TfdA-like domain-containing protein</fullName>
    </recommendedName>
</protein>
<keyword evidence="1" id="KW-0560">Oxidoreductase</keyword>
<evidence type="ECO:0000256" key="1">
    <source>
        <dbReference type="ARBA" id="ARBA00023002"/>
    </source>
</evidence>
<dbReference type="Proteomes" id="UP000749559">
    <property type="component" value="Unassembled WGS sequence"/>
</dbReference>
<accession>A0A8S4NX68</accession>
<dbReference type="InterPro" id="IPR050411">
    <property type="entry name" value="AlphaKG_dependent_hydroxylases"/>
</dbReference>
<name>A0A8S4NX68_OWEFU</name>
<evidence type="ECO:0000313" key="4">
    <source>
        <dbReference type="Proteomes" id="UP000749559"/>
    </source>
</evidence>
<evidence type="ECO:0000259" key="2">
    <source>
        <dbReference type="Pfam" id="PF02668"/>
    </source>
</evidence>
<dbReference type="SUPFAM" id="SSF51197">
    <property type="entry name" value="Clavaminate synthase-like"/>
    <property type="match status" value="1"/>
</dbReference>
<dbReference type="AlphaFoldDB" id="A0A8S4NX68"/>
<organism evidence="3 4">
    <name type="scientific">Owenia fusiformis</name>
    <name type="common">Polychaete worm</name>
    <dbReference type="NCBI Taxonomy" id="6347"/>
    <lineage>
        <taxon>Eukaryota</taxon>
        <taxon>Metazoa</taxon>
        <taxon>Spiralia</taxon>
        <taxon>Lophotrochozoa</taxon>
        <taxon>Annelida</taxon>
        <taxon>Polychaeta</taxon>
        <taxon>Sedentaria</taxon>
        <taxon>Canalipalpata</taxon>
        <taxon>Sabellida</taxon>
        <taxon>Oweniida</taxon>
        <taxon>Oweniidae</taxon>
        <taxon>Owenia</taxon>
    </lineage>
</organism>
<dbReference type="GO" id="GO:0016491">
    <property type="term" value="F:oxidoreductase activity"/>
    <property type="evidence" value="ECO:0007669"/>
    <property type="project" value="UniProtKB-KW"/>
</dbReference>
<dbReference type="EMBL" id="CAIIXF020000006">
    <property type="protein sequence ID" value="CAH1785426.1"/>
    <property type="molecule type" value="Genomic_DNA"/>
</dbReference>
<dbReference type="InterPro" id="IPR042098">
    <property type="entry name" value="TauD-like_sf"/>
</dbReference>
<keyword evidence="4" id="KW-1185">Reference proteome</keyword>
<dbReference type="Pfam" id="PF02668">
    <property type="entry name" value="TauD"/>
    <property type="match status" value="1"/>
</dbReference>
<proteinExistence type="predicted"/>
<sequence length="373" mass="43447">MRFNLRTMQRFVRYVERYVWPRRHVRGVVQLANRKYLPGSDGLHFPAVLAEPRDDFPRIRTATELSINDTLPAIKCGRVIHENFMNDILQYGAVWYRGLPLNNFEDFSQFFYGLNVYETAGYTGGQAPRSAVGKNVVTASNEPGEYCIELHNEMAYVSTYPHMVMFYCEVPPGEGAGGESVVSDCRRIKEDLDPGVVEKFDRLGVKYHFHVASKYDKSNEHGHSWQMMFNTEKKKDLEEVLDREGTSYFWNKDDSIKFWRILPAMAFHPKTGEQMWINHIYKKHASGWAFHPSFQGKQLDNDKYPTHSYYGDGTEIEDDVIQHIRDISWKCAVGFQMKKRDVLVMDNMRVQHARLSFTGERKLLAILGRYKDQ</sequence>
<dbReference type="OrthoDB" id="408743at2759"/>
<dbReference type="PANTHER" id="PTHR10696">
    <property type="entry name" value="GAMMA-BUTYROBETAINE HYDROXYLASE-RELATED"/>
    <property type="match status" value="1"/>
</dbReference>